<evidence type="ECO:0008006" key="2">
    <source>
        <dbReference type="Google" id="ProtNLM"/>
    </source>
</evidence>
<name>A0A5J4RQQ9_9ZZZZ</name>
<dbReference type="EMBL" id="SNRY01000811">
    <property type="protein sequence ID" value="KAA6336277.1"/>
    <property type="molecule type" value="Genomic_DNA"/>
</dbReference>
<accession>A0A5J4RQQ9</accession>
<dbReference type="Gene3D" id="3.30.2220.10">
    <property type="entry name" value="rbstp2171"/>
    <property type="match status" value="1"/>
</dbReference>
<evidence type="ECO:0000313" key="1">
    <source>
        <dbReference type="EMBL" id="KAA6336277.1"/>
    </source>
</evidence>
<organism evidence="1">
    <name type="scientific">termite gut metagenome</name>
    <dbReference type="NCBI Taxonomy" id="433724"/>
    <lineage>
        <taxon>unclassified sequences</taxon>
        <taxon>metagenomes</taxon>
        <taxon>organismal metagenomes</taxon>
    </lineage>
</organism>
<protein>
    <recommendedName>
        <fullName evidence="2">Phage protein</fullName>
    </recommendedName>
</protein>
<reference evidence="1" key="1">
    <citation type="submission" date="2019-03" db="EMBL/GenBank/DDBJ databases">
        <title>Single cell metagenomics reveals metabolic interactions within the superorganism composed of flagellate Streblomastix strix and complex community of Bacteroidetes bacteria on its surface.</title>
        <authorList>
            <person name="Treitli S.C."/>
            <person name="Kolisko M."/>
            <person name="Husnik F."/>
            <person name="Keeling P."/>
            <person name="Hampl V."/>
        </authorList>
    </citation>
    <scope>NUCLEOTIDE SEQUENCE</scope>
    <source>
        <strain evidence="1">STM</strain>
    </source>
</reference>
<sequence>MDTKKEITQEQIEEWKAKHGSVFAIEVDGKVCYLKKPTRKALSAAAVIGKSDPLKYNETLLLNCWLAGDEEIKTDDDLFLGVSGKLSEIIEIKEAELKKL</sequence>
<dbReference type="AlphaFoldDB" id="A0A5J4RQQ9"/>
<comment type="caution">
    <text evidence="1">The sequence shown here is derived from an EMBL/GenBank/DDBJ whole genome shotgun (WGS) entry which is preliminary data.</text>
</comment>
<gene>
    <name evidence="1" type="ORF">EZS27_015564</name>
</gene>
<proteinExistence type="predicted"/>